<organism evidence="1 2">
    <name type="scientific">Daphnia magna</name>
    <dbReference type="NCBI Taxonomy" id="35525"/>
    <lineage>
        <taxon>Eukaryota</taxon>
        <taxon>Metazoa</taxon>
        <taxon>Ecdysozoa</taxon>
        <taxon>Arthropoda</taxon>
        <taxon>Crustacea</taxon>
        <taxon>Branchiopoda</taxon>
        <taxon>Diplostraca</taxon>
        <taxon>Cladocera</taxon>
        <taxon>Anomopoda</taxon>
        <taxon>Daphniidae</taxon>
        <taxon>Daphnia</taxon>
    </lineage>
</organism>
<evidence type="ECO:0000313" key="1">
    <source>
        <dbReference type="EMBL" id="KAK4013981.1"/>
    </source>
</evidence>
<evidence type="ECO:0000313" key="2">
    <source>
        <dbReference type="Proteomes" id="UP001234178"/>
    </source>
</evidence>
<sequence>MSCSGCIEATGQLATEWQDAAGPPTEQGVKTQLLEQFRPVNQNRFNETKLIDRKQKIEDSTIDYFYDILDLCRRVDPNMIEATKLVHLWRGLKPSLQEKL</sequence>
<dbReference type="PANTHER" id="PTHR33194">
    <property type="entry name" value="ZINC KNUCKLE DOMAINCONTAINING PROTEIN"/>
    <property type="match status" value="1"/>
</dbReference>
<dbReference type="EMBL" id="JAOYFB010000004">
    <property type="protein sequence ID" value="KAK4013981.1"/>
    <property type="molecule type" value="Genomic_DNA"/>
</dbReference>
<name>A0ABQ9ZM56_9CRUS</name>
<comment type="caution">
    <text evidence="1">The sequence shown here is derived from an EMBL/GenBank/DDBJ whole genome shotgun (WGS) entry which is preliminary data.</text>
</comment>
<keyword evidence="2" id="KW-1185">Reference proteome</keyword>
<accession>A0ABQ9ZM56</accession>
<protein>
    <submittedName>
        <fullName evidence="1">Uncharacterized protein</fullName>
    </submittedName>
</protein>
<proteinExistence type="predicted"/>
<dbReference type="PANTHER" id="PTHR33194:SF4">
    <property type="entry name" value="CCHC-TYPE DOMAIN-CONTAINING PROTEIN"/>
    <property type="match status" value="1"/>
</dbReference>
<gene>
    <name evidence="1" type="ORF">OUZ56_026529</name>
</gene>
<reference evidence="1 2" key="1">
    <citation type="journal article" date="2023" name="Nucleic Acids Res.">
        <title>The hologenome of Daphnia magna reveals possible DNA methylation and microbiome-mediated evolution of the host genome.</title>
        <authorList>
            <person name="Chaturvedi A."/>
            <person name="Li X."/>
            <person name="Dhandapani V."/>
            <person name="Marshall H."/>
            <person name="Kissane S."/>
            <person name="Cuenca-Cambronero M."/>
            <person name="Asole G."/>
            <person name="Calvet F."/>
            <person name="Ruiz-Romero M."/>
            <person name="Marangio P."/>
            <person name="Guigo R."/>
            <person name="Rago D."/>
            <person name="Mirbahai L."/>
            <person name="Eastwood N."/>
            <person name="Colbourne J.K."/>
            <person name="Zhou J."/>
            <person name="Mallon E."/>
            <person name="Orsini L."/>
        </authorList>
    </citation>
    <scope>NUCLEOTIDE SEQUENCE [LARGE SCALE GENOMIC DNA]</scope>
    <source>
        <strain evidence="1">LRV0_1</strain>
    </source>
</reference>
<dbReference type="Proteomes" id="UP001234178">
    <property type="component" value="Unassembled WGS sequence"/>
</dbReference>